<dbReference type="AlphaFoldDB" id="A0A6C0UA58"/>
<reference evidence="2" key="1">
    <citation type="journal article" date="2019" name="Mitochondrial DNA Part B Resour">
        <title>The complete mitochondrial genome of Gruberia lanceolata (Gruber, 1884) Kahl, 1932 (Ciliophora: Heterotrichea).</title>
        <authorList>
            <person name="Park M.-H."/>
            <person name="Min G.-S."/>
        </authorList>
    </citation>
    <scope>NUCLEOTIDE SEQUENCE</scope>
    <source>
        <strain evidence="2">Gben1</strain>
    </source>
</reference>
<feature type="transmembrane region" description="Helical" evidence="1">
    <location>
        <begin position="7"/>
        <end position="28"/>
    </location>
</feature>
<sequence>MLFKNKVFIYIIFFLLKTLENNHILFFLNYSSYKYVMLNKNMLKLLKPVFFKYILFFKEDLNNYFNFYINSKKMRAHFLSNFFFKFGYNLNNLFSRFFFLKNYEGFIYNNYYIKKKNEIVANFNYNYYTYGNLNNNFKILNVRLNIFNYFDFKSNFLNFLNLIINASFFGYYPFFFTNKFLKKKIKIFNFLINKNLFFLKKNFFNIKYDKNLNNGIELNYKLPFIIVNLDINNTNPQFNNVKDLGLPIASLVDCNLNLTFIDYPILVKNLSNDLNYMLFNFILQNFYLGLNLKREYDWHIFLKYFFYNYFKYLLVLNKLYIN</sequence>
<geneLocation type="mitochondrion" evidence="2"/>
<keyword evidence="2" id="KW-0496">Mitochondrion</keyword>
<protein>
    <submittedName>
        <fullName evidence="2">Cytochrome c-type biogenesis protein CcmF_i</fullName>
    </submittedName>
</protein>
<organism evidence="2">
    <name type="scientific">Gruberia lanceolata</name>
    <dbReference type="NCBI Taxonomy" id="1978530"/>
    <lineage>
        <taxon>Eukaryota</taxon>
        <taxon>Sar</taxon>
        <taxon>Alveolata</taxon>
        <taxon>Ciliophora</taxon>
        <taxon>Postciliodesmatophora</taxon>
        <taxon>Heterotrichea</taxon>
        <taxon>Heterotrichida</taxon>
        <taxon>Spirostomidae</taxon>
        <taxon>Gruberia</taxon>
    </lineage>
</organism>
<keyword evidence="1" id="KW-0472">Membrane</keyword>
<evidence type="ECO:0000313" key="2">
    <source>
        <dbReference type="EMBL" id="QIB71990.1"/>
    </source>
</evidence>
<keyword evidence="1" id="KW-1133">Transmembrane helix</keyword>
<proteinExistence type="predicted"/>
<dbReference type="Gene3D" id="3.40.50.10490">
    <property type="entry name" value="Glucose-6-phosphate isomerase like protein, domain 1"/>
    <property type="match status" value="1"/>
</dbReference>
<name>A0A6C0UA58_9CILI</name>
<dbReference type="EMBL" id="MK301177">
    <property type="protein sequence ID" value="QIB71990.1"/>
    <property type="molecule type" value="Genomic_DNA"/>
</dbReference>
<accession>A0A6C0UA58</accession>
<keyword evidence="1" id="KW-0812">Transmembrane</keyword>
<gene>
    <name evidence="2" type="primary">ccmf_i</name>
</gene>
<feature type="transmembrane region" description="Helical" evidence="1">
    <location>
        <begin position="156"/>
        <end position="176"/>
    </location>
</feature>
<evidence type="ECO:0000256" key="1">
    <source>
        <dbReference type="SAM" id="Phobius"/>
    </source>
</evidence>